<name>A0A9D1PRI5_9FIRM</name>
<keyword evidence="2" id="KW-1133">Transmembrane helix</keyword>
<dbReference type="Proteomes" id="UP000824162">
    <property type="component" value="Unassembled WGS sequence"/>
</dbReference>
<evidence type="ECO:0000256" key="1">
    <source>
        <dbReference type="SAM" id="MobiDB-lite"/>
    </source>
</evidence>
<evidence type="ECO:0000256" key="2">
    <source>
        <dbReference type="SAM" id="Phobius"/>
    </source>
</evidence>
<organism evidence="3 4">
    <name type="scientific">Candidatus Monoglobus merdigallinarum</name>
    <dbReference type="NCBI Taxonomy" id="2838698"/>
    <lineage>
        <taxon>Bacteria</taxon>
        <taxon>Bacillati</taxon>
        <taxon>Bacillota</taxon>
        <taxon>Clostridia</taxon>
        <taxon>Monoglobales</taxon>
        <taxon>Monoglobaceae</taxon>
        <taxon>Monoglobus</taxon>
    </lineage>
</organism>
<reference evidence="3" key="1">
    <citation type="journal article" date="2021" name="PeerJ">
        <title>Extensive microbial diversity within the chicken gut microbiome revealed by metagenomics and culture.</title>
        <authorList>
            <person name="Gilroy R."/>
            <person name="Ravi A."/>
            <person name="Getino M."/>
            <person name="Pursley I."/>
            <person name="Horton D.L."/>
            <person name="Alikhan N.F."/>
            <person name="Baker D."/>
            <person name="Gharbi K."/>
            <person name="Hall N."/>
            <person name="Watson M."/>
            <person name="Adriaenssens E.M."/>
            <person name="Foster-Nyarko E."/>
            <person name="Jarju S."/>
            <person name="Secka A."/>
            <person name="Antonio M."/>
            <person name="Oren A."/>
            <person name="Chaudhuri R.R."/>
            <person name="La Ragione R."/>
            <person name="Hildebrand F."/>
            <person name="Pallen M.J."/>
        </authorList>
    </citation>
    <scope>NUCLEOTIDE SEQUENCE</scope>
    <source>
        <strain evidence="3">5790</strain>
    </source>
</reference>
<comment type="caution">
    <text evidence="3">The sequence shown here is derived from an EMBL/GenBank/DDBJ whole genome shotgun (WGS) entry which is preliminary data.</text>
</comment>
<feature type="region of interest" description="Disordered" evidence="1">
    <location>
        <begin position="1"/>
        <end position="41"/>
    </location>
</feature>
<keyword evidence="2" id="KW-0812">Transmembrane</keyword>
<reference evidence="3" key="2">
    <citation type="submission" date="2021-04" db="EMBL/GenBank/DDBJ databases">
        <authorList>
            <person name="Gilroy R."/>
        </authorList>
    </citation>
    <scope>NUCLEOTIDE SEQUENCE</scope>
    <source>
        <strain evidence="3">5790</strain>
    </source>
</reference>
<evidence type="ECO:0000313" key="4">
    <source>
        <dbReference type="Proteomes" id="UP000824162"/>
    </source>
</evidence>
<dbReference type="EMBL" id="DXIJ01000038">
    <property type="protein sequence ID" value="HIV85555.1"/>
    <property type="molecule type" value="Genomic_DNA"/>
</dbReference>
<protein>
    <submittedName>
        <fullName evidence="3">Uncharacterized protein</fullName>
    </submittedName>
</protein>
<proteinExistence type="predicted"/>
<keyword evidence="2" id="KW-0472">Membrane</keyword>
<sequence>MKYDSNSAGGSINPYSGSDRSMVSGYQQQGPPAPGNPAPTGTVSIDAYGVSDCGFSGRANTDNVYINGIYMKSFKYSHFSKGVYCAENNALFAVCHNCDDAGGKQFLYNLDKEKIGLYRSGIKSTNNFFDYMTCKNNLTRSRNMELAALYISEYGASAYAIGGSKIYFCRGGKAVDISCSNVMQNIYVGCEHGGISKAKPIMSADAEGVYVICTSVVARTLAADTILSIALSRPPKEAAKEIAAKTASMIGGSDGSVSCIVVRPEFRKKHGVPKAVRRALIAAAGALTAFLLIFGIAFGVQAHECAAYFTENIKRHCRAPDDTAAPVFEILGRGGDFVGI</sequence>
<dbReference type="AlphaFoldDB" id="A0A9D1PRI5"/>
<feature type="compositionally biased region" description="Polar residues" evidence="1">
    <location>
        <begin position="1"/>
        <end position="26"/>
    </location>
</feature>
<gene>
    <name evidence="3" type="ORF">H9900_01955</name>
</gene>
<accession>A0A9D1PRI5</accession>
<evidence type="ECO:0000313" key="3">
    <source>
        <dbReference type="EMBL" id="HIV85555.1"/>
    </source>
</evidence>
<feature type="transmembrane region" description="Helical" evidence="2">
    <location>
        <begin position="279"/>
        <end position="300"/>
    </location>
</feature>